<organism evidence="1 2">
    <name type="scientific">Pseudorhizobium endolithicum</name>
    <dbReference type="NCBI Taxonomy" id="1191678"/>
    <lineage>
        <taxon>Bacteria</taxon>
        <taxon>Pseudomonadati</taxon>
        <taxon>Pseudomonadota</taxon>
        <taxon>Alphaproteobacteria</taxon>
        <taxon>Hyphomicrobiales</taxon>
        <taxon>Rhizobiaceae</taxon>
        <taxon>Rhizobium/Agrobacterium group</taxon>
        <taxon>Pseudorhizobium</taxon>
    </lineage>
</organism>
<dbReference type="Proteomes" id="UP000606921">
    <property type="component" value="Unassembled WGS sequence"/>
</dbReference>
<comment type="caution">
    <text evidence="1">The sequence shown here is derived from an EMBL/GenBank/DDBJ whole genome shotgun (WGS) entry which is preliminary data.</text>
</comment>
<protein>
    <submittedName>
        <fullName evidence="1">Uncharacterized protein</fullName>
    </submittedName>
</protein>
<accession>A0ABM8PRM7</accession>
<proteinExistence type="predicted"/>
<keyword evidence="2" id="KW-1185">Reference proteome</keyword>
<gene>
    <name evidence="1" type="ORF">REJC140_03858</name>
</gene>
<evidence type="ECO:0000313" key="1">
    <source>
        <dbReference type="EMBL" id="CAD7044722.1"/>
    </source>
</evidence>
<name>A0ABM8PRM7_9HYPH</name>
<dbReference type="RefSeq" id="WP_142593227.1">
    <property type="nucleotide sequence ID" value="NZ_CABFWF030000013.1"/>
</dbReference>
<reference evidence="1 2" key="1">
    <citation type="submission" date="2020-11" db="EMBL/GenBank/DDBJ databases">
        <authorList>
            <person name="Lassalle F."/>
        </authorList>
    </citation>
    <scope>NUCLEOTIDE SEQUENCE [LARGE SCALE GENOMIC DNA]</scope>
    <source>
        <strain evidence="1 2">JC140</strain>
    </source>
</reference>
<evidence type="ECO:0000313" key="2">
    <source>
        <dbReference type="Proteomes" id="UP000606921"/>
    </source>
</evidence>
<sequence length="119" mass="12957">MSNQNADVPKVRLKTLADLDRRTLAAKAVYALRDAIVSDLGGREHLSAMQLELIDNVALLGAMLKDSAASYLSGEPVDLTEFMSLTNAQRRLLADLGLERRQKAINADLRSYLSGKVSA</sequence>
<dbReference type="EMBL" id="CABFWF030000013">
    <property type="protein sequence ID" value="CAD7044722.1"/>
    <property type="molecule type" value="Genomic_DNA"/>
</dbReference>